<accession>A0ACD6A3S4</accession>
<sequence>MIFQIGQDSPVYGPLLFYMVPVVVSLNLLQARSRFYFDRYGLVPRSSPRQADLIFTAGTVTMKMAPSLVRFYEQMPEPKYVIAMGSCTITGGMFSTDSYSTVRGVDTSILVDVYLSGCPPKPEAVIDALTKLRKKISREIVEDRTLSQKRNRSFTSSHKLYVRRSTHTGTYEQELLYQSPSTLDISS</sequence>
<name>A0ACD6A3S4_AVESA</name>
<reference evidence="1" key="2">
    <citation type="submission" date="2025-09" db="UniProtKB">
        <authorList>
            <consortium name="EnsemblPlants"/>
        </authorList>
    </citation>
    <scope>IDENTIFICATION</scope>
</reference>
<evidence type="ECO:0000313" key="1">
    <source>
        <dbReference type="EnsemblPlants" id="AVESA.00010b.r2.7CG0693810.1.CDS"/>
    </source>
</evidence>
<reference evidence="1" key="1">
    <citation type="submission" date="2021-05" db="EMBL/GenBank/DDBJ databases">
        <authorList>
            <person name="Scholz U."/>
            <person name="Mascher M."/>
            <person name="Fiebig A."/>
        </authorList>
    </citation>
    <scope>NUCLEOTIDE SEQUENCE [LARGE SCALE GENOMIC DNA]</scope>
</reference>
<keyword evidence="2" id="KW-1185">Reference proteome</keyword>
<protein>
    <submittedName>
        <fullName evidence="1">Uncharacterized protein</fullName>
    </submittedName>
</protein>
<organism evidence="1 2">
    <name type="scientific">Avena sativa</name>
    <name type="common">Oat</name>
    <dbReference type="NCBI Taxonomy" id="4498"/>
    <lineage>
        <taxon>Eukaryota</taxon>
        <taxon>Viridiplantae</taxon>
        <taxon>Streptophyta</taxon>
        <taxon>Embryophyta</taxon>
        <taxon>Tracheophyta</taxon>
        <taxon>Spermatophyta</taxon>
        <taxon>Magnoliopsida</taxon>
        <taxon>Liliopsida</taxon>
        <taxon>Poales</taxon>
        <taxon>Poaceae</taxon>
        <taxon>BOP clade</taxon>
        <taxon>Pooideae</taxon>
        <taxon>Poodae</taxon>
        <taxon>Poeae</taxon>
        <taxon>Poeae Chloroplast Group 1 (Aveneae type)</taxon>
        <taxon>Aveninae</taxon>
        <taxon>Avena</taxon>
    </lineage>
</organism>
<proteinExistence type="predicted"/>
<dbReference type="EnsemblPlants" id="AVESA.00010b.r2.7CG0693810.1">
    <property type="protein sequence ID" value="AVESA.00010b.r2.7CG0693810.1.CDS"/>
    <property type="gene ID" value="AVESA.00010b.r2.7CG0693810"/>
</dbReference>
<evidence type="ECO:0000313" key="2">
    <source>
        <dbReference type="Proteomes" id="UP001732700"/>
    </source>
</evidence>
<dbReference type="Proteomes" id="UP001732700">
    <property type="component" value="Chromosome 7C"/>
</dbReference>